<protein>
    <submittedName>
        <fullName evidence="1">F-box/kelch-repeat protein OR23-like</fullName>
    </submittedName>
</protein>
<comment type="caution">
    <text evidence="1">The sequence shown here is derived from an EMBL/GenBank/DDBJ whole genome shotgun (WGS) entry which is preliminary data.</text>
</comment>
<dbReference type="AlphaFoldDB" id="A0A3L6QH75"/>
<proteinExistence type="predicted"/>
<dbReference type="Proteomes" id="UP000275267">
    <property type="component" value="Unassembled WGS sequence"/>
</dbReference>
<accession>A0A3L6QH75</accession>
<keyword evidence="2" id="KW-1185">Reference proteome</keyword>
<evidence type="ECO:0000313" key="2">
    <source>
        <dbReference type="Proteomes" id="UP000275267"/>
    </source>
</evidence>
<dbReference type="EMBL" id="PQIB02000012">
    <property type="protein sequence ID" value="RLM80008.1"/>
    <property type="molecule type" value="Genomic_DNA"/>
</dbReference>
<dbReference type="PANTHER" id="PTHR47850">
    <property type="entry name" value="F-BOX/KELCH-REPEAT PROTEIN OR23"/>
    <property type="match status" value="1"/>
</dbReference>
<reference evidence="2" key="1">
    <citation type="journal article" date="2019" name="Nat. Commun.">
        <title>The genome of broomcorn millet.</title>
        <authorList>
            <person name="Zou C."/>
            <person name="Miki D."/>
            <person name="Li D."/>
            <person name="Tang Q."/>
            <person name="Xiao L."/>
            <person name="Rajput S."/>
            <person name="Deng P."/>
            <person name="Jia W."/>
            <person name="Huang R."/>
            <person name="Zhang M."/>
            <person name="Sun Y."/>
            <person name="Hu J."/>
            <person name="Fu X."/>
            <person name="Schnable P.S."/>
            <person name="Li F."/>
            <person name="Zhang H."/>
            <person name="Feng B."/>
            <person name="Zhu X."/>
            <person name="Liu R."/>
            <person name="Schnable J.C."/>
            <person name="Zhu J.-K."/>
            <person name="Zhang H."/>
        </authorList>
    </citation>
    <scope>NUCLEOTIDE SEQUENCE [LARGE SCALE GENOMIC DNA]</scope>
</reference>
<gene>
    <name evidence="1" type="ORF">C2845_PM12G12860</name>
</gene>
<dbReference type="STRING" id="4540.A0A3L6QH75"/>
<sequence>MLKHEELYAFATNRWLREATTRRIPNTESCGFVSMNGELYVLRSAKVPVEASGPWRQLKKKLALEFQGLIYKTSGSSMAAVQEVAAGQNCRDLEHERGRGAGE</sequence>
<evidence type="ECO:0000313" key="1">
    <source>
        <dbReference type="EMBL" id="RLM80008.1"/>
    </source>
</evidence>
<name>A0A3L6QH75_PANMI</name>
<dbReference type="PANTHER" id="PTHR47850:SF1">
    <property type="entry name" value="F-BOX_KELCH-REPEAT PROTEIN OR23"/>
    <property type="match status" value="1"/>
</dbReference>
<organism evidence="1 2">
    <name type="scientific">Panicum miliaceum</name>
    <name type="common">Proso millet</name>
    <name type="synonym">Broomcorn millet</name>
    <dbReference type="NCBI Taxonomy" id="4540"/>
    <lineage>
        <taxon>Eukaryota</taxon>
        <taxon>Viridiplantae</taxon>
        <taxon>Streptophyta</taxon>
        <taxon>Embryophyta</taxon>
        <taxon>Tracheophyta</taxon>
        <taxon>Spermatophyta</taxon>
        <taxon>Magnoliopsida</taxon>
        <taxon>Liliopsida</taxon>
        <taxon>Poales</taxon>
        <taxon>Poaceae</taxon>
        <taxon>PACMAD clade</taxon>
        <taxon>Panicoideae</taxon>
        <taxon>Panicodae</taxon>
        <taxon>Paniceae</taxon>
        <taxon>Panicinae</taxon>
        <taxon>Panicum</taxon>
        <taxon>Panicum sect. Panicum</taxon>
    </lineage>
</organism>
<dbReference type="OrthoDB" id="45365at2759"/>